<dbReference type="EMBL" id="CP042913">
    <property type="protein sequence ID" value="QEG36360.1"/>
    <property type="molecule type" value="Genomic_DNA"/>
</dbReference>
<dbReference type="Pfam" id="PF07963">
    <property type="entry name" value="N_methyl"/>
    <property type="match status" value="1"/>
</dbReference>
<protein>
    <submittedName>
        <fullName evidence="3">Type II secretion system protein G</fullName>
    </submittedName>
</protein>
<sequence>MQPQHLQPRKCFRQRVAISAVPTSAYYPDRRHLRGPAATAGFTLVELMTVIAIIGVLIALLLPAVQAAREASRRTQCTNNLKQLSIGLTAFEAANAKFPAGQRWSGPRSDPASYASAWSVALLPQIEQQTVANLFDMRFPQSAQRNLPATSQVIGLYLCPSTSQIESHRSESGHLINLGGVPGEGMACMDYLGISGPDKDAKNPLNGELYGRQRGILIGTKGFPNSAKLTDPPPIRAKDVTDGLSNTTWLTECTGRGADEKQGIVDAIHGAWASGNNVTHIDGGINDDPLPRAWHNERIHSDHPGGAQFAMCDGSIHFLSDSTSKKVIRSLCSRNGEELLSEETL</sequence>
<reference evidence="3 4" key="1">
    <citation type="submission" date="2019-08" db="EMBL/GenBank/DDBJ databases">
        <title>Deep-cultivation of Planctomycetes and their phenomic and genomic characterization uncovers novel biology.</title>
        <authorList>
            <person name="Wiegand S."/>
            <person name="Jogler M."/>
            <person name="Boedeker C."/>
            <person name="Pinto D."/>
            <person name="Vollmers J."/>
            <person name="Rivas-Marin E."/>
            <person name="Kohn T."/>
            <person name="Peeters S.H."/>
            <person name="Heuer A."/>
            <person name="Rast P."/>
            <person name="Oberbeckmann S."/>
            <person name="Bunk B."/>
            <person name="Jeske O."/>
            <person name="Meyerdierks A."/>
            <person name="Storesund J.E."/>
            <person name="Kallscheuer N."/>
            <person name="Luecker S."/>
            <person name="Lage O.M."/>
            <person name="Pohl T."/>
            <person name="Merkel B.J."/>
            <person name="Hornburger P."/>
            <person name="Mueller R.-W."/>
            <person name="Bruemmer F."/>
            <person name="Labrenz M."/>
            <person name="Spormann A.M."/>
            <person name="Op den Camp H."/>
            <person name="Overmann J."/>
            <person name="Amann R."/>
            <person name="Jetten M.S.M."/>
            <person name="Mascher T."/>
            <person name="Medema M.H."/>
            <person name="Devos D.P."/>
            <person name="Kaster A.-K."/>
            <person name="Ovreas L."/>
            <person name="Rohde M."/>
            <person name="Galperin M.Y."/>
            <person name="Jogler C."/>
        </authorList>
    </citation>
    <scope>NUCLEOTIDE SEQUENCE [LARGE SCALE GENOMIC DNA]</scope>
    <source>
        <strain evidence="3 4">Pr1d</strain>
    </source>
</reference>
<feature type="transmembrane region" description="Helical" evidence="1">
    <location>
        <begin position="40"/>
        <end position="65"/>
    </location>
</feature>
<evidence type="ECO:0000256" key="1">
    <source>
        <dbReference type="SAM" id="Phobius"/>
    </source>
</evidence>
<dbReference type="InterPro" id="IPR011453">
    <property type="entry name" value="DUF1559"/>
</dbReference>
<dbReference type="PANTHER" id="PTHR30093:SF2">
    <property type="entry name" value="TYPE II SECRETION SYSTEM PROTEIN H"/>
    <property type="match status" value="1"/>
</dbReference>
<dbReference type="AlphaFoldDB" id="A0A5B9QFC3"/>
<dbReference type="InterPro" id="IPR045584">
    <property type="entry name" value="Pilin-like"/>
</dbReference>
<dbReference type="KEGG" id="bgok:Pr1d_36740"/>
<accession>A0A5B9QFC3</accession>
<dbReference type="NCBIfam" id="TIGR02532">
    <property type="entry name" value="IV_pilin_GFxxxE"/>
    <property type="match status" value="1"/>
</dbReference>
<organism evidence="3 4">
    <name type="scientific">Bythopirellula goksoeyrii</name>
    <dbReference type="NCBI Taxonomy" id="1400387"/>
    <lineage>
        <taxon>Bacteria</taxon>
        <taxon>Pseudomonadati</taxon>
        <taxon>Planctomycetota</taxon>
        <taxon>Planctomycetia</taxon>
        <taxon>Pirellulales</taxon>
        <taxon>Lacipirellulaceae</taxon>
        <taxon>Bythopirellula</taxon>
    </lineage>
</organism>
<dbReference type="SUPFAM" id="SSF54523">
    <property type="entry name" value="Pili subunits"/>
    <property type="match status" value="1"/>
</dbReference>
<dbReference type="Gene3D" id="3.30.700.10">
    <property type="entry name" value="Glycoprotein, Type 4 Pilin"/>
    <property type="match status" value="1"/>
</dbReference>
<gene>
    <name evidence="3" type="primary">pulG_3</name>
    <name evidence="3" type="ORF">Pr1d_36740</name>
</gene>
<name>A0A5B9QFC3_9BACT</name>
<evidence type="ECO:0000313" key="3">
    <source>
        <dbReference type="EMBL" id="QEG36360.1"/>
    </source>
</evidence>
<evidence type="ECO:0000313" key="4">
    <source>
        <dbReference type="Proteomes" id="UP000323917"/>
    </source>
</evidence>
<keyword evidence="1" id="KW-0812">Transmembrane</keyword>
<dbReference type="InterPro" id="IPR027558">
    <property type="entry name" value="Pre_pil_HX9DG_C"/>
</dbReference>
<keyword evidence="4" id="KW-1185">Reference proteome</keyword>
<dbReference type="PANTHER" id="PTHR30093">
    <property type="entry name" value="GENERAL SECRETION PATHWAY PROTEIN G"/>
    <property type="match status" value="1"/>
</dbReference>
<keyword evidence="1" id="KW-0472">Membrane</keyword>
<dbReference type="Pfam" id="PF07596">
    <property type="entry name" value="SBP_bac_10"/>
    <property type="match status" value="1"/>
</dbReference>
<dbReference type="OrthoDB" id="255848at2"/>
<feature type="domain" description="DUF1559" evidence="2">
    <location>
        <begin position="66"/>
        <end position="323"/>
    </location>
</feature>
<dbReference type="PROSITE" id="PS00409">
    <property type="entry name" value="PROKAR_NTER_METHYL"/>
    <property type="match status" value="1"/>
</dbReference>
<evidence type="ECO:0000259" key="2">
    <source>
        <dbReference type="Pfam" id="PF07596"/>
    </source>
</evidence>
<dbReference type="InterPro" id="IPR012902">
    <property type="entry name" value="N_methyl_site"/>
</dbReference>
<dbReference type="Proteomes" id="UP000323917">
    <property type="component" value="Chromosome"/>
</dbReference>
<proteinExistence type="predicted"/>
<keyword evidence="1" id="KW-1133">Transmembrane helix</keyword>
<dbReference type="NCBIfam" id="TIGR04294">
    <property type="entry name" value="pre_pil_HX9DG"/>
    <property type="match status" value="1"/>
</dbReference>